<gene>
    <name evidence="2" type="ORF">BCV69DRAFT_283790</name>
</gene>
<protein>
    <submittedName>
        <fullName evidence="2">Uncharacterized protein</fullName>
    </submittedName>
</protein>
<evidence type="ECO:0000313" key="2">
    <source>
        <dbReference type="EMBL" id="PWN19684.1"/>
    </source>
</evidence>
<evidence type="ECO:0000313" key="3">
    <source>
        <dbReference type="Proteomes" id="UP000245942"/>
    </source>
</evidence>
<feature type="compositionally biased region" description="Basic and acidic residues" evidence="1">
    <location>
        <begin position="206"/>
        <end position="228"/>
    </location>
</feature>
<dbReference type="RefSeq" id="XP_025346844.1">
    <property type="nucleotide sequence ID" value="XM_025492820.1"/>
</dbReference>
<organism evidence="2 3">
    <name type="scientific">Pseudomicrostroma glucosiphilum</name>
    <dbReference type="NCBI Taxonomy" id="1684307"/>
    <lineage>
        <taxon>Eukaryota</taxon>
        <taxon>Fungi</taxon>
        <taxon>Dikarya</taxon>
        <taxon>Basidiomycota</taxon>
        <taxon>Ustilaginomycotina</taxon>
        <taxon>Exobasidiomycetes</taxon>
        <taxon>Microstromatales</taxon>
        <taxon>Microstromatales incertae sedis</taxon>
        <taxon>Pseudomicrostroma</taxon>
    </lineage>
</organism>
<feature type="region of interest" description="Disordered" evidence="1">
    <location>
        <begin position="1"/>
        <end position="228"/>
    </location>
</feature>
<name>A0A316U4G7_9BASI</name>
<feature type="compositionally biased region" description="Gly residues" evidence="1">
    <location>
        <begin position="24"/>
        <end position="37"/>
    </location>
</feature>
<dbReference type="GeneID" id="37014554"/>
<reference evidence="2 3" key="1">
    <citation type="journal article" date="2018" name="Mol. Biol. Evol.">
        <title>Broad Genomic Sampling Reveals a Smut Pathogenic Ancestry of the Fungal Clade Ustilaginomycotina.</title>
        <authorList>
            <person name="Kijpornyongpan T."/>
            <person name="Mondo S.J."/>
            <person name="Barry K."/>
            <person name="Sandor L."/>
            <person name="Lee J."/>
            <person name="Lipzen A."/>
            <person name="Pangilinan J."/>
            <person name="LaButti K."/>
            <person name="Hainaut M."/>
            <person name="Henrissat B."/>
            <person name="Grigoriev I.V."/>
            <person name="Spatafora J.W."/>
            <person name="Aime M.C."/>
        </authorList>
    </citation>
    <scope>NUCLEOTIDE SEQUENCE [LARGE SCALE GENOMIC DNA]</scope>
    <source>
        <strain evidence="2 3">MCA 4718</strain>
    </source>
</reference>
<sequence length="228" mass="22125">MSIPPGNLPSGTGRPLGQPSPGLGSFGAGRGGAGGPSAGSMGANFPFGAAGSGAFSQNQSLQQQSQGNLDLSDFPALGAGNSHQGQAEWGQASNLASSLGGVGSRAGANVSAGGSAAQAGGSFSNDDFPALGAATQQNANGGVAQAAAAAEQASAAAALQHQASQREAHRMGLLSGVNGSPQTPNRAAGSQGQPQALNAARGGFGDMDRVSSAKDRACCEDRHRVTSR</sequence>
<feature type="compositionally biased region" description="Polar residues" evidence="1">
    <location>
        <begin position="177"/>
        <end position="196"/>
    </location>
</feature>
<feature type="compositionally biased region" description="Low complexity" evidence="1">
    <location>
        <begin position="56"/>
        <end position="73"/>
    </location>
</feature>
<keyword evidence="3" id="KW-1185">Reference proteome</keyword>
<proteinExistence type="predicted"/>
<feature type="compositionally biased region" description="Polar residues" evidence="1">
    <location>
        <begin position="81"/>
        <end position="97"/>
    </location>
</feature>
<evidence type="ECO:0000256" key="1">
    <source>
        <dbReference type="SAM" id="MobiDB-lite"/>
    </source>
</evidence>
<feature type="compositionally biased region" description="Low complexity" evidence="1">
    <location>
        <begin position="105"/>
        <end position="163"/>
    </location>
</feature>
<dbReference type="AlphaFoldDB" id="A0A316U4G7"/>
<dbReference type="Proteomes" id="UP000245942">
    <property type="component" value="Unassembled WGS sequence"/>
</dbReference>
<dbReference type="STRING" id="1684307.A0A316U4G7"/>
<accession>A0A316U4G7</accession>
<dbReference type="EMBL" id="KZ819330">
    <property type="protein sequence ID" value="PWN19684.1"/>
    <property type="molecule type" value="Genomic_DNA"/>
</dbReference>